<protein>
    <submittedName>
        <fullName evidence="1">Uncharacterized protein</fullName>
    </submittedName>
</protein>
<dbReference type="EMBL" id="MT144070">
    <property type="protein sequence ID" value="QJA48081.1"/>
    <property type="molecule type" value="Genomic_DNA"/>
</dbReference>
<sequence length="115" mass="13795">MKKLIINYLIKKLIRADFSDMNDTHRIRTYIRLKDPDVVQLFRTRYTNNLLAHFMANENEREQMKGRILEDLDILNSIEHSEEMMVDIDKSLEYGKQKRSILEGLKNKLVRKVEN</sequence>
<dbReference type="AlphaFoldDB" id="A0A6H1ZKW8"/>
<organism evidence="1">
    <name type="scientific">viral metagenome</name>
    <dbReference type="NCBI Taxonomy" id="1070528"/>
    <lineage>
        <taxon>unclassified sequences</taxon>
        <taxon>metagenomes</taxon>
        <taxon>organismal metagenomes</taxon>
    </lineage>
</organism>
<proteinExistence type="predicted"/>
<evidence type="ECO:0000313" key="1">
    <source>
        <dbReference type="EMBL" id="QJA48081.1"/>
    </source>
</evidence>
<evidence type="ECO:0000313" key="2">
    <source>
        <dbReference type="EMBL" id="QJH96319.1"/>
    </source>
</evidence>
<accession>A0A6H1ZKW8</accession>
<gene>
    <name evidence="1" type="ORF">TM448A00831_0012</name>
    <name evidence="2" type="ORF">TM448B00682_0013</name>
</gene>
<dbReference type="EMBL" id="MT144647">
    <property type="protein sequence ID" value="QJH96319.1"/>
    <property type="molecule type" value="Genomic_DNA"/>
</dbReference>
<name>A0A6H1ZKW8_9ZZZZ</name>
<reference evidence="1" key="1">
    <citation type="submission" date="2020-03" db="EMBL/GenBank/DDBJ databases">
        <title>The deep terrestrial virosphere.</title>
        <authorList>
            <person name="Holmfeldt K."/>
            <person name="Nilsson E."/>
            <person name="Simone D."/>
            <person name="Lopez-Fernandez M."/>
            <person name="Wu X."/>
            <person name="de Brujin I."/>
            <person name="Lundin D."/>
            <person name="Andersson A."/>
            <person name="Bertilsson S."/>
            <person name="Dopson M."/>
        </authorList>
    </citation>
    <scope>NUCLEOTIDE SEQUENCE</scope>
    <source>
        <strain evidence="1">TM448A00831</strain>
        <strain evidence="2">TM448B00682</strain>
    </source>
</reference>